<reference evidence="1" key="1">
    <citation type="submission" date="2023-06" db="EMBL/GenBank/DDBJ databases">
        <title>Draft Genome Sequences of Representative Paenibacillus Polymyxa, Bacillus cereus, Fictibacillus sp., and Brevibacillus agri Strains Isolated from Amazonian Dark Earth.</title>
        <authorList>
            <person name="Pellegrinetti T.A."/>
            <person name="Cunha I.C.M."/>
            <person name="Chaves M.G."/>
            <person name="Freitas A.S."/>
            <person name="Silva A.V.R."/>
            <person name="Tsai S.M."/>
            <person name="Mendes L.W."/>
        </authorList>
    </citation>
    <scope>NUCLEOTIDE SEQUENCE</scope>
    <source>
        <strain evidence="1">CENA-BCM004</strain>
    </source>
</reference>
<evidence type="ECO:0000313" key="1">
    <source>
        <dbReference type="EMBL" id="MDN4073060.1"/>
    </source>
</evidence>
<dbReference type="EMBL" id="JAUHLN010000002">
    <property type="protein sequence ID" value="MDN4073060.1"/>
    <property type="molecule type" value="Genomic_DNA"/>
</dbReference>
<keyword evidence="2" id="KW-1185">Reference proteome</keyword>
<dbReference type="RefSeq" id="WP_290399208.1">
    <property type="nucleotide sequence ID" value="NZ_JAUHLN010000002.1"/>
</dbReference>
<comment type="caution">
    <text evidence="1">The sequence shown here is derived from an EMBL/GenBank/DDBJ whole genome shotgun (WGS) entry which is preliminary data.</text>
</comment>
<accession>A0ABT8E573</accession>
<gene>
    <name evidence="1" type="ORF">QYF49_08530</name>
</gene>
<dbReference type="Proteomes" id="UP001168694">
    <property type="component" value="Unassembled WGS sequence"/>
</dbReference>
<dbReference type="Gene3D" id="3.40.630.10">
    <property type="entry name" value="Zn peptidases"/>
    <property type="match status" value="1"/>
</dbReference>
<organism evidence="1 2">
    <name type="scientific">Fictibacillus terranigra</name>
    <dbReference type="NCBI Taxonomy" id="3058424"/>
    <lineage>
        <taxon>Bacteria</taxon>
        <taxon>Bacillati</taxon>
        <taxon>Bacillota</taxon>
        <taxon>Bacilli</taxon>
        <taxon>Bacillales</taxon>
        <taxon>Fictibacillaceae</taxon>
        <taxon>Fictibacillus</taxon>
    </lineage>
</organism>
<proteinExistence type="predicted"/>
<name>A0ABT8E573_9BACL</name>
<sequence>MLGVRTLVHPPVTPGGEDFHFYTIERPNIQATMVGLGTGLEPGLHHPKMKSNLEVCGMA</sequence>
<protein>
    <submittedName>
        <fullName evidence="1">Uncharacterized protein</fullName>
    </submittedName>
</protein>
<evidence type="ECO:0000313" key="2">
    <source>
        <dbReference type="Proteomes" id="UP001168694"/>
    </source>
</evidence>